<comment type="caution">
    <text evidence="2">The sequence shown here is derived from an EMBL/GenBank/DDBJ whole genome shotgun (WGS) entry which is preliminary data.</text>
</comment>
<dbReference type="Proteomes" id="UP000075606">
    <property type="component" value="Unassembled WGS sequence"/>
</dbReference>
<accession>A0A150XB73</accession>
<dbReference type="SUPFAM" id="SSF53756">
    <property type="entry name" value="UDP-Glycosyltransferase/glycogen phosphorylase"/>
    <property type="match status" value="1"/>
</dbReference>
<keyword evidence="3" id="KW-1185">Reference proteome</keyword>
<gene>
    <name evidence="2" type="ORF">AWW68_09100</name>
</gene>
<name>A0A150XB73_9BACT</name>
<reference evidence="2 3" key="1">
    <citation type="submission" date="2016-01" db="EMBL/GenBank/DDBJ databases">
        <title>Genome sequencing of Roseivirga spongicola UST030701-084.</title>
        <authorList>
            <person name="Selvaratnam C."/>
            <person name="Thevarajoo S."/>
            <person name="Goh K.M."/>
            <person name="Ee R."/>
            <person name="Chan K.-G."/>
            <person name="Chong C.S."/>
        </authorList>
    </citation>
    <scope>NUCLEOTIDE SEQUENCE [LARGE SCALE GENOMIC DNA]</scope>
    <source>
        <strain evidence="2 3">UST030701-084</strain>
    </source>
</reference>
<dbReference type="PANTHER" id="PTHR12526">
    <property type="entry name" value="GLYCOSYLTRANSFERASE"/>
    <property type="match status" value="1"/>
</dbReference>
<organism evidence="2 3">
    <name type="scientific">Roseivirga spongicola</name>
    <dbReference type="NCBI Taxonomy" id="333140"/>
    <lineage>
        <taxon>Bacteria</taxon>
        <taxon>Pseudomonadati</taxon>
        <taxon>Bacteroidota</taxon>
        <taxon>Cytophagia</taxon>
        <taxon>Cytophagales</taxon>
        <taxon>Roseivirgaceae</taxon>
        <taxon>Roseivirga</taxon>
    </lineage>
</organism>
<dbReference type="Gene3D" id="3.40.50.2000">
    <property type="entry name" value="Glycogen Phosphorylase B"/>
    <property type="match status" value="2"/>
</dbReference>
<dbReference type="Pfam" id="PF00534">
    <property type="entry name" value="Glycos_transf_1"/>
    <property type="match status" value="1"/>
</dbReference>
<dbReference type="STRING" id="333140.AWW68_09100"/>
<evidence type="ECO:0000259" key="1">
    <source>
        <dbReference type="Pfam" id="PF00534"/>
    </source>
</evidence>
<dbReference type="AlphaFoldDB" id="A0A150XB73"/>
<dbReference type="EMBL" id="LRPC01000012">
    <property type="protein sequence ID" value="KYG75975.1"/>
    <property type="molecule type" value="Genomic_DNA"/>
</dbReference>
<dbReference type="GO" id="GO:0016757">
    <property type="term" value="F:glycosyltransferase activity"/>
    <property type="evidence" value="ECO:0007669"/>
    <property type="project" value="InterPro"/>
</dbReference>
<evidence type="ECO:0000313" key="2">
    <source>
        <dbReference type="EMBL" id="KYG75975.1"/>
    </source>
</evidence>
<dbReference type="OrthoDB" id="7560678at2"/>
<sequence>MIKSGSMKNICFLNTTSFWGGGEKIHFDYASKFKERGYTVFIAADKRNELYSRANKANIDTFALRLKNLSFLNPFKYIRLYRFFKKSKIDTVIISTSHDTKVGVLTAKLAGLKRIVLYRALAAPVKASKINQYLYNNVITHLIANSLETKRTMSMNFGNRLKRNIQIIYQGLDFEEMSNRKINRHSFDSEKIIIGNAGRLTIQKGQHHFIEIAKILKKKSVNFKIVIAGTGELEEQLLKEIKINELQNEVELLGFVEDMSSFMESIDIFALTSEWEGFGYVIAEAMFARKPVVAFNITSNPELVKTGFNGYLVPFEDLELFSEKLAELTKNKEIRETLGSQGCKFVQENFSLDNIIDQFEEQLAS</sequence>
<dbReference type="InterPro" id="IPR001296">
    <property type="entry name" value="Glyco_trans_1"/>
</dbReference>
<evidence type="ECO:0000313" key="3">
    <source>
        <dbReference type="Proteomes" id="UP000075606"/>
    </source>
</evidence>
<feature type="domain" description="Glycosyl transferase family 1" evidence="1">
    <location>
        <begin position="181"/>
        <end position="342"/>
    </location>
</feature>
<protein>
    <recommendedName>
        <fullName evidence="1">Glycosyl transferase family 1 domain-containing protein</fullName>
    </recommendedName>
</protein>
<dbReference type="PANTHER" id="PTHR12526:SF630">
    <property type="entry name" value="GLYCOSYLTRANSFERASE"/>
    <property type="match status" value="1"/>
</dbReference>
<proteinExistence type="predicted"/>
<dbReference type="CDD" id="cd03801">
    <property type="entry name" value="GT4_PimA-like"/>
    <property type="match status" value="1"/>
</dbReference>